<dbReference type="SUPFAM" id="SSF56317">
    <property type="entry name" value="Carbon-nitrogen hydrolase"/>
    <property type="match status" value="1"/>
</dbReference>
<name>A0A7M7P4B9_STRPU</name>
<accession>A0A7M7P4B9</accession>
<keyword evidence="9" id="KW-1185">Reference proteome</keyword>
<dbReference type="Gene3D" id="3.60.110.10">
    <property type="entry name" value="Carbon-nitrogen hydrolase"/>
    <property type="match status" value="1"/>
</dbReference>
<dbReference type="CTD" id="56954"/>
<feature type="domain" description="CN hydrolase" evidence="7">
    <location>
        <begin position="9"/>
        <end position="253"/>
    </location>
</feature>
<dbReference type="FunCoup" id="A0A7M7P4B9">
    <property type="interactions" value="1384"/>
</dbReference>
<evidence type="ECO:0000256" key="6">
    <source>
        <dbReference type="ARBA" id="ARBA00048745"/>
    </source>
</evidence>
<dbReference type="PROSITE" id="PS50263">
    <property type="entry name" value="CN_HYDROLASE"/>
    <property type="match status" value="1"/>
</dbReference>
<dbReference type="OMA" id="MQSKPYA"/>
<dbReference type="InParanoid" id="A0A7M7P4B9"/>
<dbReference type="GO" id="GO:0006107">
    <property type="term" value="P:oxaloacetate metabolic process"/>
    <property type="evidence" value="ECO:0000318"/>
    <property type="project" value="GO_Central"/>
</dbReference>
<dbReference type="GeneID" id="586451"/>
<evidence type="ECO:0000259" key="7">
    <source>
        <dbReference type="PROSITE" id="PS50263"/>
    </source>
</evidence>
<dbReference type="KEGG" id="spu:586451"/>
<reference evidence="8" key="2">
    <citation type="submission" date="2021-01" db="UniProtKB">
        <authorList>
            <consortium name="EnsemblMetazoa"/>
        </authorList>
    </citation>
    <scope>IDENTIFICATION</scope>
</reference>
<dbReference type="InterPro" id="IPR036526">
    <property type="entry name" value="C-N_Hydrolase_sf"/>
</dbReference>
<evidence type="ECO:0000256" key="3">
    <source>
        <dbReference type="ARBA" id="ARBA00036637"/>
    </source>
</evidence>
<evidence type="ECO:0000313" key="9">
    <source>
        <dbReference type="Proteomes" id="UP000007110"/>
    </source>
</evidence>
<dbReference type="PANTHER" id="PTHR23088:SF30">
    <property type="entry name" value="OMEGA-AMIDASE NIT2"/>
    <property type="match status" value="1"/>
</dbReference>
<dbReference type="Pfam" id="PF00795">
    <property type="entry name" value="CN_hydrolase"/>
    <property type="match status" value="1"/>
</dbReference>
<dbReference type="FunFam" id="3.60.110.10:FF:000002">
    <property type="entry name" value="Nitrilase family member 2"/>
    <property type="match status" value="1"/>
</dbReference>
<dbReference type="EnsemblMetazoa" id="XM_030990272">
    <property type="protein sequence ID" value="XP_030846132"/>
    <property type="gene ID" value="LOC586451"/>
</dbReference>
<organism evidence="8 9">
    <name type="scientific">Strongylocentrotus purpuratus</name>
    <name type="common">Purple sea urchin</name>
    <dbReference type="NCBI Taxonomy" id="7668"/>
    <lineage>
        <taxon>Eukaryota</taxon>
        <taxon>Metazoa</taxon>
        <taxon>Echinodermata</taxon>
        <taxon>Eleutherozoa</taxon>
        <taxon>Echinozoa</taxon>
        <taxon>Echinoidea</taxon>
        <taxon>Euechinoidea</taxon>
        <taxon>Echinacea</taxon>
        <taxon>Camarodonta</taxon>
        <taxon>Echinidea</taxon>
        <taxon>Strongylocentrotidae</taxon>
        <taxon>Strongylocentrotus</taxon>
    </lineage>
</organism>
<evidence type="ECO:0000256" key="5">
    <source>
        <dbReference type="ARBA" id="ARBA00041576"/>
    </source>
</evidence>
<proteinExistence type="inferred from homology"/>
<dbReference type="RefSeq" id="XP_030846132.1">
    <property type="nucleotide sequence ID" value="XM_030990272.1"/>
</dbReference>
<dbReference type="GO" id="GO:0006528">
    <property type="term" value="P:asparagine metabolic process"/>
    <property type="evidence" value="ECO:0000318"/>
    <property type="project" value="GO_Central"/>
</dbReference>
<evidence type="ECO:0000256" key="4">
    <source>
        <dbReference type="ARBA" id="ARBA00039118"/>
    </source>
</evidence>
<dbReference type="CDD" id="cd07572">
    <property type="entry name" value="nit"/>
    <property type="match status" value="1"/>
</dbReference>
<dbReference type="EC" id="3.5.1.3" evidence="4"/>
<comment type="catalytic activity">
    <reaction evidence="6">
        <text>2-oxosuccinamate + H2O = oxaloacetate + NH4(+)</text>
        <dbReference type="Rhea" id="RHEA:59412"/>
        <dbReference type="ChEBI" id="CHEBI:15377"/>
        <dbReference type="ChEBI" id="CHEBI:16452"/>
        <dbReference type="ChEBI" id="CHEBI:28938"/>
        <dbReference type="ChEBI" id="CHEBI:57735"/>
        <dbReference type="EC" id="3.5.1.3"/>
    </reaction>
    <physiologicalReaction direction="left-to-right" evidence="6">
        <dbReference type="Rhea" id="RHEA:59413"/>
    </physiologicalReaction>
</comment>
<dbReference type="GO" id="GO:0050152">
    <property type="term" value="F:omega-amidase activity"/>
    <property type="evidence" value="ECO:0000318"/>
    <property type="project" value="GO_Central"/>
</dbReference>
<comment type="catalytic activity">
    <reaction evidence="3">
        <text>2-oxoglutaramate + H2O = 2-oxoglutarate + NH4(+)</text>
        <dbReference type="Rhea" id="RHEA:32963"/>
        <dbReference type="ChEBI" id="CHEBI:15377"/>
        <dbReference type="ChEBI" id="CHEBI:16769"/>
        <dbReference type="ChEBI" id="CHEBI:16810"/>
        <dbReference type="ChEBI" id="CHEBI:28938"/>
        <dbReference type="EC" id="3.5.1.3"/>
    </reaction>
    <physiologicalReaction direction="left-to-right" evidence="3">
        <dbReference type="Rhea" id="RHEA:32964"/>
    </physiologicalReaction>
</comment>
<reference evidence="9" key="1">
    <citation type="submission" date="2015-02" db="EMBL/GenBank/DDBJ databases">
        <title>Genome sequencing for Strongylocentrotus purpuratus.</title>
        <authorList>
            <person name="Murali S."/>
            <person name="Liu Y."/>
            <person name="Vee V."/>
            <person name="English A."/>
            <person name="Wang M."/>
            <person name="Skinner E."/>
            <person name="Han Y."/>
            <person name="Muzny D.M."/>
            <person name="Worley K.C."/>
            <person name="Gibbs R.A."/>
        </authorList>
    </citation>
    <scope>NUCLEOTIDE SEQUENCE</scope>
</reference>
<dbReference type="Proteomes" id="UP000007110">
    <property type="component" value="Unassembled WGS sequence"/>
</dbReference>
<dbReference type="AlphaFoldDB" id="A0A7M7P4B9"/>
<protein>
    <recommendedName>
        <fullName evidence="4">omega-amidase</fullName>
        <ecNumber evidence="4">3.5.1.3</ecNumber>
    </recommendedName>
    <alternativeName>
        <fullName evidence="5">Nitrilase homolog 2</fullName>
    </alternativeName>
</protein>
<keyword evidence="2" id="KW-0378">Hydrolase</keyword>
<comment type="similarity">
    <text evidence="1">Belongs to the carbon-nitrogen hydrolase superfamily. NIT1/NIT2 family.</text>
</comment>
<dbReference type="OrthoDB" id="10250282at2759"/>
<dbReference type="InterPro" id="IPR003010">
    <property type="entry name" value="C-N_Hydrolase"/>
</dbReference>
<evidence type="ECO:0000313" key="8">
    <source>
        <dbReference type="EnsemblMetazoa" id="XP_030846132"/>
    </source>
</evidence>
<evidence type="ECO:0000256" key="1">
    <source>
        <dbReference type="ARBA" id="ARBA00010613"/>
    </source>
</evidence>
<dbReference type="GO" id="GO:0006541">
    <property type="term" value="P:glutamine metabolic process"/>
    <property type="evidence" value="ECO:0000318"/>
    <property type="project" value="GO_Central"/>
</dbReference>
<sequence>MSSSKSAVLKLALVQMAVSANKSENLSRAVRMIGEAAQAGAKIVTLPECFNCPYGTQFFREYAENIPGNSSQTLAAAAKEHKIFVVGGSIPEESDGKVYNTCTVFDPTGTCIAKHRKIHLFDIDVPGGITFKESDVLSPGSDLTTFTAENVKVGVGICYDMRFAELAQLYCKRGCHLLLYPGAFNMTTGPAHWELLQRARALDNELYVATASPARDEGAGYVAWGHSTAVNPWGEPIGKAGAGEEIVYADIDINAVEKMRTQIPVMHQKRPDLYEVKDVSEK</sequence>
<dbReference type="InterPro" id="IPR045254">
    <property type="entry name" value="Nit1/2_C-N_Hydrolase"/>
</dbReference>
<evidence type="ECO:0000256" key="2">
    <source>
        <dbReference type="ARBA" id="ARBA00022801"/>
    </source>
</evidence>
<dbReference type="PANTHER" id="PTHR23088">
    <property type="entry name" value="NITRILASE-RELATED"/>
    <property type="match status" value="1"/>
</dbReference>